<evidence type="ECO:0000313" key="1">
    <source>
        <dbReference type="EMBL" id="KKM24636.1"/>
    </source>
</evidence>
<dbReference type="AlphaFoldDB" id="A0A0F9IAK8"/>
<gene>
    <name evidence="1" type="ORF">LCGC14_1603090</name>
</gene>
<protein>
    <submittedName>
        <fullName evidence="1">Uncharacterized protein</fullName>
    </submittedName>
</protein>
<accession>A0A0F9IAK8</accession>
<comment type="caution">
    <text evidence="1">The sequence shown here is derived from an EMBL/GenBank/DDBJ whole genome shotgun (WGS) entry which is preliminary data.</text>
</comment>
<sequence length="208" mass="21917">MATEYQKREIAVALPTGTNAIGKLAANDGVDIGDVDVKSIAAGNNNIGNVDIVTLPSLPTGTNIIGEIKPVDNSGNHQASMDTVARAGFAKITDGTETASVDTNNRLEVSNSPQAYSGRTFKYEDADFVTGDSPVTLDVNSDLSRNARDGYIICDGAGNILIEISDNGTNYGSQHTMKSGEVMSLTGLDIDSIKVTWVTDSAYRILVI</sequence>
<reference evidence="1" key="1">
    <citation type="journal article" date="2015" name="Nature">
        <title>Complex archaea that bridge the gap between prokaryotes and eukaryotes.</title>
        <authorList>
            <person name="Spang A."/>
            <person name="Saw J.H."/>
            <person name="Jorgensen S.L."/>
            <person name="Zaremba-Niedzwiedzka K."/>
            <person name="Martijn J."/>
            <person name="Lind A.E."/>
            <person name="van Eijk R."/>
            <person name="Schleper C."/>
            <person name="Guy L."/>
            <person name="Ettema T.J."/>
        </authorList>
    </citation>
    <scope>NUCLEOTIDE SEQUENCE</scope>
</reference>
<organism evidence="1">
    <name type="scientific">marine sediment metagenome</name>
    <dbReference type="NCBI Taxonomy" id="412755"/>
    <lineage>
        <taxon>unclassified sequences</taxon>
        <taxon>metagenomes</taxon>
        <taxon>ecological metagenomes</taxon>
    </lineage>
</organism>
<proteinExistence type="predicted"/>
<name>A0A0F9IAK8_9ZZZZ</name>
<dbReference type="EMBL" id="LAZR01012884">
    <property type="protein sequence ID" value="KKM24636.1"/>
    <property type="molecule type" value="Genomic_DNA"/>
</dbReference>